<dbReference type="OrthoDB" id="4717at2759"/>
<dbReference type="GO" id="GO:0070930">
    <property type="term" value="P:trans-translation-dependent protein tagging"/>
    <property type="evidence" value="ECO:0007669"/>
    <property type="project" value="TreeGrafter"/>
</dbReference>
<evidence type="ECO:0000313" key="3">
    <source>
        <dbReference type="EMBL" id="KAG5179443.1"/>
    </source>
</evidence>
<gene>
    <name evidence="3" type="ORF">JKP88DRAFT_264297</name>
</gene>
<dbReference type="AlphaFoldDB" id="A0A835YRQ5"/>
<dbReference type="NCBIfam" id="NF003843">
    <property type="entry name" value="PRK05422.1"/>
    <property type="match status" value="1"/>
</dbReference>
<dbReference type="Proteomes" id="UP000664859">
    <property type="component" value="Unassembled WGS sequence"/>
</dbReference>
<dbReference type="Pfam" id="PF01668">
    <property type="entry name" value="SmpB"/>
    <property type="match status" value="1"/>
</dbReference>
<evidence type="ECO:0000256" key="2">
    <source>
        <dbReference type="ARBA" id="ARBA00022884"/>
    </source>
</evidence>
<name>A0A835YRQ5_9STRA</name>
<dbReference type="NCBIfam" id="TIGR00086">
    <property type="entry name" value="smpB"/>
    <property type="match status" value="1"/>
</dbReference>
<comment type="caution">
    <text evidence="3">The sequence shown here is derived from an EMBL/GenBank/DDBJ whole genome shotgun (WGS) entry which is preliminary data.</text>
</comment>
<evidence type="ECO:0000256" key="1">
    <source>
        <dbReference type="ARBA" id="ARBA00022490"/>
    </source>
</evidence>
<dbReference type="PROSITE" id="PS01317">
    <property type="entry name" value="SSRP"/>
    <property type="match status" value="1"/>
</dbReference>
<proteinExistence type="inferred from homology"/>
<keyword evidence="2" id="KW-0694">RNA-binding</keyword>
<dbReference type="SUPFAM" id="SSF74982">
    <property type="entry name" value="Small protein B (SmpB)"/>
    <property type="match status" value="1"/>
</dbReference>
<protein>
    <submittedName>
        <fullName evidence="3">Small protein B</fullName>
    </submittedName>
</protein>
<dbReference type="PANTHER" id="PTHR30308">
    <property type="entry name" value="TMRNA-BINDING COMPONENT OF TRANS-TRANSLATION TAGGING COMPLEX"/>
    <property type="match status" value="1"/>
</dbReference>
<dbReference type="EMBL" id="JAFCMP010000468">
    <property type="protein sequence ID" value="KAG5179443.1"/>
    <property type="molecule type" value="Genomic_DNA"/>
</dbReference>
<accession>A0A835YRQ5</accession>
<keyword evidence="1" id="KW-0963">Cytoplasm</keyword>
<sequence>MRWLLLLALGAADASKDGPFKVIAKNKQAYRNYEILETFEAGIELLGTEVKSARGGRCSIDEGYAAAKRGECVLHGVHIAPYATSNAYDQHEAKRPRRLLLHKREIKRLEDMTTRAGYTAVPLTLYFNHKNLLKISVALARGKNERDKRDDIQQREAKRDLQRAVKACLVYWRCCSSCSWRPVRVNCCTMRLSLTARPADGDGVDLFMPVGIATKDHARVRITSCASAHMLQLLDRHGTAWRSLRCREYNRVQYDRLQYNSDQCLKSFRNYTSNLLQGMVLRLLLQQQHALWLRELPY</sequence>
<organism evidence="3 4">
    <name type="scientific">Tribonema minus</name>
    <dbReference type="NCBI Taxonomy" id="303371"/>
    <lineage>
        <taxon>Eukaryota</taxon>
        <taxon>Sar</taxon>
        <taxon>Stramenopiles</taxon>
        <taxon>Ochrophyta</taxon>
        <taxon>PX clade</taxon>
        <taxon>Xanthophyceae</taxon>
        <taxon>Tribonematales</taxon>
        <taxon>Tribonemataceae</taxon>
        <taxon>Tribonema</taxon>
    </lineage>
</organism>
<reference evidence="3" key="1">
    <citation type="submission" date="2021-02" db="EMBL/GenBank/DDBJ databases">
        <title>First Annotated Genome of the Yellow-green Alga Tribonema minus.</title>
        <authorList>
            <person name="Mahan K.M."/>
        </authorList>
    </citation>
    <scope>NUCLEOTIDE SEQUENCE</scope>
    <source>
        <strain evidence="3">UTEX B ZZ1240</strain>
    </source>
</reference>
<dbReference type="HAMAP" id="MF_00023">
    <property type="entry name" value="SmpB"/>
    <property type="match status" value="1"/>
</dbReference>
<dbReference type="PANTHER" id="PTHR30308:SF2">
    <property type="entry name" value="SSRA-BINDING PROTEIN"/>
    <property type="match status" value="1"/>
</dbReference>
<dbReference type="Gene3D" id="2.40.280.10">
    <property type="match status" value="1"/>
</dbReference>
<dbReference type="GO" id="GO:0003723">
    <property type="term" value="F:RNA binding"/>
    <property type="evidence" value="ECO:0007669"/>
    <property type="project" value="UniProtKB-KW"/>
</dbReference>
<dbReference type="InterPro" id="IPR020081">
    <property type="entry name" value="SsrA-bd_prot_CS"/>
</dbReference>
<dbReference type="InterPro" id="IPR000037">
    <property type="entry name" value="SsrA-bd_prot"/>
</dbReference>
<dbReference type="CDD" id="cd09294">
    <property type="entry name" value="SmpB"/>
    <property type="match status" value="1"/>
</dbReference>
<dbReference type="GO" id="GO:0005829">
    <property type="term" value="C:cytosol"/>
    <property type="evidence" value="ECO:0007669"/>
    <property type="project" value="TreeGrafter"/>
</dbReference>
<evidence type="ECO:0000313" key="4">
    <source>
        <dbReference type="Proteomes" id="UP000664859"/>
    </source>
</evidence>
<keyword evidence="4" id="KW-1185">Reference proteome</keyword>
<dbReference type="InterPro" id="IPR023620">
    <property type="entry name" value="SmpB"/>
</dbReference>